<dbReference type="Proteomes" id="UP001066276">
    <property type="component" value="Chromosome 7"/>
</dbReference>
<dbReference type="EMBL" id="JANPWB010000011">
    <property type="protein sequence ID" value="KAJ1125501.1"/>
    <property type="molecule type" value="Genomic_DNA"/>
</dbReference>
<gene>
    <name evidence="1" type="ORF">NDU88_003930</name>
</gene>
<evidence type="ECO:0000313" key="2">
    <source>
        <dbReference type="Proteomes" id="UP001066276"/>
    </source>
</evidence>
<name>A0AAV7PDL4_PLEWA</name>
<organism evidence="1 2">
    <name type="scientific">Pleurodeles waltl</name>
    <name type="common">Iberian ribbed newt</name>
    <dbReference type="NCBI Taxonomy" id="8319"/>
    <lineage>
        <taxon>Eukaryota</taxon>
        <taxon>Metazoa</taxon>
        <taxon>Chordata</taxon>
        <taxon>Craniata</taxon>
        <taxon>Vertebrata</taxon>
        <taxon>Euteleostomi</taxon>
        <taxon>Amphibia</taxon>
        <taxon>Batrachia</taxon>
        <taxon>Caudata</taxon>
        <taxon>Salamandroidea</taxon>
        <taxon>Salamandridae</taxon>
        <taxon>Pleurodelinae</taxon>
        <taxon>Pleurodeles</taxon>
    </lineage>
</organism>
<reference evidence="1" key="1">
    <citation type="journal article" date="2022" name="bioRxiv">
        <title>Sequencing and chromosome-scale assembly of the giantPleurodeles waltlgenome.</title>
        <authorList>
            <person name="Brown T."/>
            <person name="Elewa A."/>
            <person name="Iarovenko S."/>
            <person name="Subramanian E."/>
            <person name="Araus A.J."/>
            <person name="Petzold A."/>
            <person name="Susuki M."/>
            <person name="Suzuki K.-i.T."/>
            <person name="Hayashi T."/>
            <person name="Toyoda A."/>
            <person name="Oliveira C."/>
            <person name="Osipova E."/>
            <person name="Leigh N.D."/>
            <person name="Simon A."/>
            <person name="Yun M.H."/>
        </authorList>
    </citation>
    <scope>NUCLEOTIDE SEQUENCE</scope>
    <source>
        <strain evidence="1">20211129_DDA</strain>
        <tissue evidence="1">Liver</tissue>
    </source>
</reference>
<sequence>MEEGREGVVPGMEERREGVVLPEMEARIRAVLPGIEAWREGVVLSDLGKQVVLSKLGEAADCTEDGLALLGGRVVSASFSLGRGESSFFSKHSRCSAKDGPRVLSLREVMSLLSSLGSFLNVQRLSATGIYSPSDAVCMCCMCPVPCMCCSSHFFWPQRVPPVVPPTGLFLRASDPSPRDLEAEEGLCTA</sequence>
<comment type="caution">
    <text evidence="1">The sequence shown here is derived from an EMBL/GenBank/DDBJ whole genome shotgun (WGS) entry which is preliminary data.</text>
</comment>
<proteinExistence type="predicted"/>
<keyword evidence="2" id="KW-1185">Reference proteome</keyword>
<accession>A0AAV7PDL4</accession>
<dbReference type="AlphaFoldDB" id="A0AAV7PDL4"/>
<evidence type="ECO:0000313" key="1">
    <source>
        <dbReference type="EMBL" id="KAJ1125501.1"/>
    </source>
</evidence>
<protein>
    <submittedName>
        <fullName evidence="1">Uncharacterized protein</fullName>
    </submittedName>
</protein>